<feature type="transmembrane region" description="Helical" evidence="1">
    <location>
        <begin position="51"/>
        <end position="68"/>
    </location>
</feature>
<feature type="transmembrane region" description="Helical" evidence="1">
    <location>
        <begin position="109"/>
        <end position="126"/>
    </location>
</feature>
<dbReference type="InterPro" id="IPR014617">
    <property type="entry name" value="YphA_Bacsu"/>
</dbReference>
<dbReference type="Pfam" id="PF24124">
    <property type="entry name" value="YphA"/>
    <property type="match status" value="1"/>
</dbReference>
<gene>
    <name evidence="2" type="ORF">JCM9157_1604</name>
</gene>
<accession>W4QR33</accession>
<feature type="transmembrane region" description="Helical" evidence="1">
    <location>
        <begin position="131"/>
        <end position="153"/>
    </location>
</feature>
<dbReference type="Proteomes" id="UP000018896">
    <property type="component" value="Unassembled WGS sequence"/>
</dbReference>
<organism evidence="2 3">
    <name type="scientific">Halalkalibacter akibai (strain ATCC 43226 / DSM 21942 / CIP 109018 / JCM 9157 / 1139)</name>
    <name type="common">Bacillus akibai</name>
    <dbReference type="NCBI Taxonomy" id="1236973"/>
    <lineage>
        <taxon>Bacteria</taxon>
        <taxon>Bacillati</taxon>
        <taxon>Bacillota</taxon>
        <taxon>Bacilli</taxon>
        <taxon>Bacillales</taxon>
        <taxon>Bacillaceae</taxon>
        <taxon>Halalkalibacter</taxon>
    </lineage>
</organism>
<dbReference type="EMBL" id="BAUV01000009">
    <property type="protein sequence ID" value="GAE34536.1"/>
    <property type="molecule type" value="Genomic_DNA"/>
</dbReference>
<sequence length="204" mass="23462">MDGIYVYWFGWLFWVVVSFFWPKTKKRLGIAALLLVLLIMLPFDISIGHVSIHFAFICFSIYLFSYLKSNKKRQLFLYFIVTITIAAAYGGFQLLLVFDPVIEYVDSRWMSASFVALIAFLLAHVLKDRIIVTLIGLVQGELLTGLTFQQYLYMDRAIGSLYFFDVISIVGIIFTTFWVIQRVSSWIANLVVPDQKHGALKKSS</sequence>
<name>W4QR33_HALA3</name>
<feature type="transmembrane region" description="Helical" evidence="1">
    <location>
        <begin position="6"/>
        <end position="21"/>
    </location>
</feature>
<feature type="transmembrane region" description="Helical" evidence="1">
    <location>
        <begin position="28"/>
        <end position="45"/>
    </location>
</feature>
<evidence type="ECO:0000256" key="1">
    <source>
        <dbReference type="SAM" id="Phobius"/>
    </source>
</evidence>
<feature type="transmembrane region" description="Helical" evidence="1">
    <location>
        <begin position="159"/>
        <end position="180"/>
    </location>
</feature>
<reference evidence="2 3" key="1">
    <citation type="journal article" date="2014" name="Genome Announc.">
        <title>Draft Genome Sequences of Three Alkaliphilic Bacillus Strains, Bacillus wakoensis JCM 9140T, Bacillus akibai JCM 9157T, and Bacillus hemicellulosilyticus JCM 9152T.</title>
        <authorList>
            <person name="Yuki M."/>
            <person name="Oshima K."/>
            <person name="Suda W."/>
            <person name="Oshida Y."/>
            <person name="Kitamura K."/>
            <person name="Iida T."/>
            <person name="Hattori M."/>
            <person name="Ohkuma M."/>
        </authorList>
    </citation>
    <scope>NUCLEOTIDE SEQUENCE [LARGE SCALE GENOMIC DNA]</scope>
    <source>
        <strain evidence="2 3">JCM 9157</strain>
    </source>
</reference>
<dbReference type="PIRSF" id="PIRSF036710">
    <property type="entry name" value="YphA_Bacsu"/>
    <property type="match status" value="1"/>
</dbReference>
<evidence type="ECO:0000313" key="3">
    <source>
        <dbReference type="Proteomes" id="UP000018896"/>
    </source>
</evidence>
<comment type="caution">
    <text evidence="2">The sequence shown here is derived from an EMBL/GenBank/DDBJ whole genome shotgun (WGS) entry which is preliminary data.</text>
</comment>
<proteinExistence type="predicted"/>
<keyword evidence="1" id="KW-0812">Transmembrane</keyword>
<dbReference type="RefSeq" id="WP_035663459.1">
    <property type="nucleotide sequence ID" value="NZ_BAUV01000009.1"/>
</dbReference>
<dbReference type="OrthoDB" id="2965169at2"/>
<feature type="transmembrane region" description="Helical" evidence="1">
    <location>
        <begin position="75"/>
        <end position="97"/>
    </location>
</feature>
<protein>
    <submittedName>
        <fullName evidence="2">Uncharacterized protein</fullName>
    </submittedName>
</protein>
<keyword evidence="3" id="KW-1185">Reference proteome</keyword>
<dbReference type="AlphaFoldDB" id="W4QR33"/>
<evidence type="ECO:0000313" key="2">
    <source>
        <dbReference type="EMBL" id="GAE34536.1"/>
    </source>
</evidence>
<keyword evidence="1" id="KW-0472">Membrane</keyword>
<dbReference type="STRING" id="1236973.JCM9157_1604"/>
<keyword evidence="1" id="KW-1133">Transmembrane helix</keyword>